<dbReference type="SUPFAM" id="SSF55785">
    <property type="entry name" value="PYP-like sensor domain (PAS domain)"/>
    <property type="match status" value="1"/>
</dbReference>
<dbReference type="Pfam" id="PF02518">
    <property type="entry name" value="HATPase_c"/>
    <property type="match status" value="1"/>
</dbReference>
<dbReference type="CDD" id="cd00130">
    <property type="entry name" value="PAS"/>
    <property type="match status" value="1"/>
</dbReference>
<dbReference type="InterPro" id="IPR036097">
    <property type="entry name" value="HisK_dim/P_sf"/>
</dbReference>
<evidence type="ECO:0000256" key="17">
    <source>
        <dbReference type="ARBA" id="ARBA00025207"/>
    </source>
</evidence>
<evidence type="ECO:0000256" key="14">
    <source>
        <dbReference type="ARBA" id="ARBA00022989"/>
    </source>
</evidence>
<comment type="subcellular location">
    <subcellularLocation>
        <location evidence="2">Cell membrane</location>
    </subcellularLocation>
</comment>
<dbReference type="EMBL" id="JADJMS010000019">
    <property type="protein sequence ID" value="MBK7415342.1"/>
    <property type="molecule type" value="Genomic_DNA"/>
</dbReference>
<proteinExistence type="predicted"/>
<dbReference type="GO" id="GO:0006817">
    <property type="term" value="P:phosphate ion transport"/>
    <property type="evidence" value="ECO:0007669"/>
    <property type="project" value="UniProtKB-KW"/>
</dbReference>
<dbReference type="GO" id="GO:0000155">
    <property type="term" value="F:phosphorelay sensor kinase activity"/>
    <property type="evidence" value="ECO:0007669"/>
    <property type="project" value="InterPro"/>
</dbReference>
<dbReference type="PANTHER" id="PTHR45453:SF1">
    <property type="entry name" value="PHOSPHATE REGULON SENSOR PROTEIN PHOR"/>
    <property type="match status" value="1"/>
</dbReference>
<dbReference type="InterPro" id="IPR003594">
    <property type="entry name" value="HATPase_dom"/>
</dbReference>
<dbReference type="InterPro" id="IPR004358">
    <property type="entry name" value="Sig_transdc_His_kin-like_C"/>
</dbReference>
<dbReference type="Gene3D" id="3.30.565.10">
    <property type="entry name" value="Histidine kinase-like ATPase, C-terminal domain"/>
    <property type="match status" value="1"/>
</dbReference>
<comment type="catalytic activity">
    <reaction evidence="1">
        <text>ATP + protein L-histidine = ADP + protein N-phospho-L-histidine.</text>
        <dbReference type="EC" id="2.7.13.3"/>
    </reaction>
</comment>
<evidence type="ECO:0000313" key="19">
    <source>
        <dbReference type="EMBL" id="MBK7415342.1"/>
    </source>
</evidence>
<keyword evidence="10" id="KW-0812">Transmembrane</keyword>
<dbReference type="InterPro" id="IPR014310">
    <property type="entry name" value="Sig_transdc_His_kinase_PhoR"/>
</dbReference>
<dbReference type="SMART" id="SM00387">
    <property type="entry name" value="HATPase_c"/>
    <property type="match status" value="1"/>
</dbReference>
<dbReference type="InterPro" id="IPR021766">
    <property type="entry name" value="PhoR_N"/>
</dbReference>
<evidence type="ECO:0000256" key="16">
    <source>
        <dbReference type="ARBA" id="ARBA00023136"/>
    </source>
</evidence>
<keyword evidence="6" id="KW-1003">Cell membrane</keyword>
<dbReference type="NCBIfam" id="NF008235">
    <property type="entry name" value="PRK11006.1"/>
    <property type="match status" value="1"/>
</dbReference>
<keyword evidence="11" id="KW-0547">Nucleotide-binding</keyword>
<dbReference type="GO" id="GO:0016036">
    <property type="term" value="P:cellular response to phosphate starvation"/>
    <property type="evidence" value="ECO:0007669"/>
    <property type="project" value="TreeGrafter"/>
</dbReference>
<sequence length="430" mass="47901">MSSSLIRALLLAVLAAVVAYPIGHFVVPWAGWTFFCASLGLQMVFHFKNFARLDRWSYAPVVDDSLEGEGAWDGIFGRLYRHEKDLRAQIAARDEEIRMLIAAGQALTDGVVLLDDHNQILFCNTTAEDQLGLVIRTDRGQPVVNMVRQPEFVAYLQGEDFSRPLTLRSERGEDRVLSIYVIPYAGNRRLMQVKDVTQTDRLDRMRRDFVANVSHELRTPLTVLAGFLETLQEIDVDRDEQKRFLEMMSEQSLRMQSIVQDLLTLSSIESAPPPEADVVDMVNIVDKLRRDAEALSAGRHQIVVESDGQGDLRGSEPELVSAFGNLVANAVRYTPPGGTVRILWHASKNGAEFAVQDTGIGIDAKHIPRLTERFYRIDRGRSRDAGGTGLGLAIVKHSLNRHQAQLEIKSTPGVGSRFAARFPASRVVGV</sequence>
<evidence type="ECO:0000256" key="8">
    <source>
        <dbReference type="ARBA" id="ARBA00022592"/>
    </source>
</evidence>
<dbReference type="Pfam" id="PF00512">
    <property type="entry name" value="HisKA"/>
    <property type="match status" value="1"/>
</dbReference>
<dbReference type="PROSITE" id="PS50109">
    <property type="entry name" value="HIS_KIN"/>
    <property type="match status" value="1"/>
</dbReference>
<dbReference type="GO" id="GO:0004721">
    <property type="term" value="F:phosphoprotein phosphatase activity"/>
    <property type="evidence" value="ECO:0007669"/>
    <property type="project" value="InterPro"/>
</dbReference>
<dbReference type="FunFam" id="1.10.287.130:FF:000008">
    <property type="entry name" value="Two-component sensor histidine kinase"/>
    <property type="match status" value="1"/>
</dbReference>
<keyword evidence="8" id="KW-0592">Phosphate transport</keyword>
<dbReference type="InterPro" id="IPR003661">
    <property type="entry name" value="HisK_dim/P_dom"/>
</dbReference>
<dbReference type="NCBIfam" id="TIGR02966">
    <property type="entry name" value="phoR_proteo"/>
    <property type="match status" value="1"/>
</dbReference>
<dbReference type="InterPro" id="IPR035965">
    <property type="entry name" value="PAS-like_dom_sf"/>
</dbReference>
<reference evidence="19 20" key="1">
    <citation type="submission" date="2020-10" db="EMBL/GenBank/DDBJ databases">
        <title>Connecting structure to function with the recovery of over 1000 high-quality activated sludge metagenome-assembled genomes encoding full-length rRNA genes using long-read sequencing.</title>
        <authorList>
            <person name="Singleton C.M."/>
            <person name="Petriglieri F."/>
            <person name="Kristensen J.M."/>
            <person name="Kirkegaard R.H."/>
            <person name="Michaelsen T.Y."/>
            <person name="Andersen M.H."/>
            <person name="Karst S.M."/>
            <person name="Dueholm M.S."/>
            <person name="Nielsen P.H."/>
            <person name="Albertsen M."/>
        </authorList>
    </citation>
    <scope>NUCLEOTIDE SEQUENCE [LARGE SCALE GENOMIC DNA]</scope>
    <source>
        <strain evidence="19">EsbW_18-Q3-R4-48_BATAC.463</strain>
    </source>
</reference>
<keyword evidence="9" id="KW-0808">Transferase</keyword>
<evidence type="ECO:0000256" key="11">
    <source>
        <dbReference type="ARBA" id="ARBA00022741"/>
    </source>
</evidence>
<keyword evidence="16" id="KW-0472">Membrane</keyword>
<comment type="caution">
    <text evidence="19">The sequence shown here is derived from an EMBL/GenBank/DDBJ whole genome shotgun (WGS) entry which is preliminary data.</text>
</comment>
<keyword evidence="12 19" id="KW-0418">Kinase</keyword>
<dbReference type="PANTHER" id="PTHR45453">
    <property type="entry name" value="PHOSPHATE REGULON SENSOR PROTEIN PHOR"/>
    <property type="match status" value="1"/>
</dbReference>
<evidence type="ECO:0000256" key="1">
    <source>
        <dbReference type="ARBA" id="ARBA00000085"/>
    </source>
</evidence>
<dbReference type="SUPFAM" id="SSF47384">
    <property type="entry name" value="Homodimeric domain of signal transducing histidine kinase"/>
    <property type="match status" value="1"/>
</dbReference>
<evidence type="ECO:0000256" key="7">
    <source>
        <dbReference type="ARBA" id="ARBA00022553"/>
    </source>
</evidence>
<dbReference type="Gene3D" id="1.10.287.130">
    <property type="match status" value="1"/>
</dbReference>
<feature type="domain" description="Histidine kinase" evidence="18">
    <location>
        <begin position="212"/>
        <end position="426"/>
    </location>
</feature>
<evidence type="ECO:0000259" key="18">
    <source>
        <dbReference type="PROSITE" id="PS50109"/>
    </source>
</evidence>
<dbReference type="CDD" id="cd00082">
    <property type="entry name" value="HisKA"/>
    <property type="match status" value="1"/>
</dbReference>
<keyword evidence="7" id="KW-0597">Phosphoprotein</keyword>
<evidence type="ECO:0000256" key="15">
    <source>
        <dbReference type="ARBA" id="ARBA00023012"/>
    </source>
</evidence>
<evidence type="ECO:0000256" key="13">
    <source>
        <dbReference type="ARBA" id="ARBA00022840"/>
    </source>
</evidence>
<dbReference type="SMART" id="SM00388">
    <property type="entry name" value="HisKA"/>
    <property type="match status" value="1"/>
</dbReference>
<keyword evidence="14" id="KW-1133">Transmembrane helix</keyword>
<keyword evidence="5" id="KW-0813">Transport</keyword>
<accession>A0A935JX61</accession>
<gene>
    <name evidence="19" type="primary">phoR</name>
    <name evidence="19" type="ORF">IPJ38_09805</name>
</gene>
<evidence type="ECO:0000256" key="5">
    <source>
        <dbReference type="ARBA" id="ARBA00022448"/>
    </source>
</evidence>
<dbReference type="InterPro" id="IPR000014">
    <property type="entry name" value="PAS"/>
</dbReference>
<organism evidence="19 20">
    <name type="scientific">Candidatus Dechloromonas phosphorivorans</name>
    <dbReference type="NCBI Taxonomy" id="2899244"/>
    <lineage>
        <taxon>Bacteria</taxon>
        <taxon>Pseudomonadati</taxon>
        <taxon>Pseudomonadota</taxon>
        <taxon>Betaproteobacteria</taxon>
        <taxon>Rhodocyclales</taxon>
        <taxon>Azonexaceae</taxon>
        <taxon>Dechloromonas</taxon>
    </lineage>
</organism>
<evidence type="ECO:0000313" key="20">
    <source>
        <dbReference type="Proteomes" id="UP000739411"/>
    </source>
</evidence>
<dbReference type="PRINTS" id="PR00344">
    <property type="entry name" value="BCTRLSENSOR"/>
</dbReference>
<evidence type="ECO:0000256" key="10">
    <source>
        <dbReference type="ARBA" id="ARBA00022692"/>
    </source>
</evidence>
<dbReference type="InterPro" id="IPR050351">
    <property type="entry name" value="BphY/WalK/GraS-like"/>
</dbReference>
<evidence type="ECO:0000256" key="3">
    <source>
        <dbReference type="ARBA" id="ARBA00012438"/>
    </source>
</evidence>
<name>A0A935JX61_9RHOO</name>
<dbReference type="Proteomes" id="UP000739411">
    <property type="component" value="Unassembled WGS sequence"/>
</dbReference>
<evidence type="ECO:0000256" key="6">
    <source>
        <dbReference type="ARBA" id="ARBA00022475"/>
    </source>
</evidence>
<comment type="function">
    <text evidence="17">Member of the two-component regulatory system PhoR/PhoB involved in the phosphate regulon genes expression. PhoR may function as a membrane-associated protein kinase that phosphorylates PhoB in response to environmental signals.</text>
</comment>
<dbReference type="SUPFAM" id="SSF55874">
    <property type="entry name" value="ATPase domain of HSP90 chaperone/DNA topoisomerase II/histidine kinase"/>
    <property type="match status" value="1"/>
</dbReference>
<evidence type="ECO:0000256" key="12">
    <source>
        <dbReference type="ARBA" id="ARBA00022777"/>
    </source>
</evidence>
<dbReference type="Pfam" id="PF11808">
    <property type="entry name" value="PhoR"/>
    <property type="match status" value="1"/>
</dbReference>
<dbReference type="AlphaFoldDB" id="A0A935JX61"/>
<evidence type="ECO:0000256" key="4">
    <source>
        <dbReference type="ARBA" id="ARBA00019665"/>
    </source>
</evidence>
<protein>
    <recommendedName>
        <fullName evidence="4">Phosphate regulon sensor protein PhoR</fullName>
        <ecNumber evidence="3">2.7.13.3</ecNumber>
    </recommendedName>
</protein>
<keyword evidence="13" id="KW-0067">ATP-binding</keyword>
<evidence type="ECO:0000256" key="2">
    <source>
        <dbReference type="ARBA" id="ARBA00004236"/>
    </source>
</evidence>
<dbReference type="InterPro" id="IPR036890">
    <property type="entry name" value="HATPase_C_sf"/>
</dbReference>
<keyword evidence="15" id="KW-0902">Two-component regulatory system</keyword>
<dbReference type="GO" id="GO:0005524">
    <property type="term" value="F:ATP binding"/>
    <property type="evidence" value="ECO:0007669"/>
    <property type="project" value="UniProtKB-KW"/>
</dbReference>
<dbReference type="EC" id="2.7.13.3" evidence="3"/>
<evidence type="ECO:0000256" key="9">
    <source>
        <dbReference type="ARBA" id="ARBA00022679"/>
    </source>
</evidence>
<dbReference type="GO" id="GO:0005886">
    <property type="term" value="C:plasma membrane"/>
    <property type="evidence" value="ECO:0007669"/>
    <property type="project" value="UniProtKB-SubCell"/>
</dbReference>
<dbReference type="InterPro" id="IPR005467">
    <property type="entry name" value="His_kinase_dom"/>
</dbReference>